<evidence type="ECO:0000313" key="3">
    <source>
        <dbReference type="Proteomes" id="UP001060336"/>
    </source>
</evidence>
<evidence type="ECO:0000256" key="1">
    <source>
        <dbReference type="SAM" id="Phobius"/>
    </source>
</evidence>
<gene>
    <name evidence="2" type="ORF">NUH88_03790</name>
</gene>
<keyword evidence="1" id="KW-0812">Transmembrane</keyword>
<dbReference type="EMBL" id="CP102480">
    <property type="protein sequence ID" value="UUX50828.1"/>
    <property type="molecule type" value="Genomic_DNA"/>
</dbReference>
<organism evidence="2 3">
    <name type="scientific">Nisaea acidiphila</name>
    <dbReference type="NCBI Taxonomy" id="1862145"/>
    <lineage>
        <taxon>Bacteria</taxon>
        <taxon>Pseudomonadati</taxon>
        <taxon>Pseudomonadota</taxon>
        <taxon>Alphaproteobacteria</taxon>
        <taxon>Rhodospirillales</taxon>
        <taxon>Thalassobaculaceae</taxon>
        <taxon>Nisaea</taxon>
    </lineage>
</organism>
<dbReference type="AlphaFoldDB" id="A0A9J7AX54"/>
<name>A0A9J7AX54_9PROT</name>
<dbReference type="Proteomes" id="UP001060336">
    <property type="component" value="Chromosome"/>
</dbReference>
<keyword evidence="3" id="KW-1185">Reference proteome</keyword>
<reference evidence="2" key="1">
    <citation type="submission" date="2022-08" db="EMBL/GenBank/DDBJ databases">
        <title>Nisaea acidiphila sp. nov., isolated from a marine algal debris and emended description of the genus Nisaea Urios et al. 2008.</title>
        <authorList>
            <person name="Kwon K."/>
        </authorList>
    </citation>
    <scope>NUCLEOTIDE SEQUENCE</scope>
    <source>
        <strain evidence="2">MEBiC11861</strain>
    </source>
</reference>
<evidence type="ECO:0000313" key="2">
    <source>
        <dbReference type="EMBL" id="UUX50828.1"/>
    </source>
</evidence>
<feature type="transmembrane region" description="Helical" evidence="1">
    <location>
        <begin position="30"/>
        <end position="51"/>
    </location>
</feature>
<protein>
    <submittedName>
        <fullName evidence="2">Uncharacterized protein</fullName>
    </submittedName>
</protein>
<proteinExistence type="predicted"/>
<sequence>MISLDTNKIEIQSAKDGTSTRQPRRLKKMAAGLICASVMLSGCSTVMLPHIEEKPLPFTCPAVSETENQLCYISSLEKNYIEDAKKLGIERSTYNLATIAAAVVGAVGLTFDAHTDLVLGSGIFAGGIQTVNAYASPAAKQKLLLTSIQQLRCVSSTTRRSVAGIDLKTSPDDPAAAVLVSDSVASIESKLIGAWLATSQDVSYAKVLENIRTTANTQLEKSDATLKTRNKINLEKLAVALGKCVSA</sequence>
<dbReference type="KEGG" id="naci:NUH88_03790"/>
<keyword evidence="1" id="KW-0472">Membrane</keyword>
<dbReference type="RefSeq" id="WP_257770066.1">
    <property type="nucleotide sequence ID" value="NZ_CP102480.1"/>
</dbReference>
<accession>A0A9J7AX54</accession>
<keyword evidence="1" id="KW-1133">Transmembrane helix</keyword>